<gene>
    <name evidence="1" type="ORF">CSSPJE1EN2_LOCUS468</name>
</gene>
<evidence type="ECO:0000313" key="2">
    <source>
        <dbReference type="Proteomes" id="UP001497522"/>
    </source>
</evidence>
<organism evidence="1 2">
    <name type="scientific">Sphagnum jensenii</name>
    <dbReference type="NCBI Taxonomy" id="128206"/>
    <lineage>
        <taxon>Eukaryota</taxon>
        <taxon>Viridiplantae</taxon>
        <taxon>Streptophyta</taxon>
        <taxon>Embryophyta</taxon>
        <taxon>Bryophyta</taxon>
        <taxon>Sphagnophytina</taxon>
        <taxon>Sphagnopsida</taxon>
        <taxon>Sphagnales</taxon>
        <taxon>Sphagnaceae</taxon>
        <taxon>Sphagnum</taxon>
    </lineage>
</organism>
<protein>
    <submittedName>
        <fullName evidence="1">Uncharacterized protein</fullName>
    </submittedName>
</protein>
<dbReference type="EMBL" id="OZ023702">
    <property type="protein sequence ID" value="CAK9857473.1"/>
    <property type="molecule type" value="Genomic_DNA"/>
</dbReference>
<proteinExistence type="predicted"/>
<sequence>MSTGKGVGQQVDDVVPSHVLNYVLVGDDIPNYVLIGEDMGQNPNMSGKDKEVGVACKGGDCVDESNRQRPPSKFKVGEAIILCNLDAEVVAKGLITGVGGQGCVHHGVPVKESWFRVQLSEIVACKGNTLLLVPNENDDPPQC</sequence>
<keyword evidence="2" id="KW-1185">Reference proteome</keyword>
<name>A0ABP1A381_9BRYO</name>
<evidence type="ECO:0000313" key="1">
    <source>
        <dbReference type="EMBL" id="CAK9857473.1"/>
    </source>
</evidence>
<accession>A0ABP1A381</accession>
<dbReference type="Proteomes" id="UP001497522">
    <property type="component" value="Chromosome 1"/>
</dbReference>
<reference evidence="1 2" key="1">
    <citation type="submission" date="2024-03" db="EMBL/GenBank/DDBJ databases">
        <authorList>
            <consortium name="ELIXIR-Norway"/>
            <consortium name="Elixir Norway"/>
        </authorList>
    </citation>
    <scope>NUCLEOTIDE SEQUENCE [LARGE SCALE GENOMIC DNA]</scope>
</reference>